<feature type="transmembrane region" description="Helical" evidence="1">
    <location>
        <begin position="44"/>
        <end position="61"/>
    </location>
</feature>
<reference evidence="2" key="2">
    <citation type="submission" date="2015-06" db="UniProtKB">
        <authorList>
            <consortium name="EnsemblMetazoa"/>
        </authorList>
    </citation>
    <scope>IDENTIFICATION</scope>
</reference>
<dbReference type="Proteomes" id="UP000015102">
    <property type="component" value="Unassembled WGS sequence"/>
</dbReference>
<keyword evidence="1" id="KW-0472">Membrane</keyword>
<dbReference type="STRING" id="36166.T1GAE0"/>
<accession>T1GAE0</accession>
<sequence>MSPFIISMEISGDEDRTKIAMLQSLGWSVSTTLLPLLCWWLQDWYPFMWVTTIPTILILIFS</sequence>
<dbReference type="SUPFAM" id="SSF103473">
    <property type="entry name" value="MFS general substrate transporter"/>
    <property type="match status" value="1"/>
</dbReference>
<dbReference type="AlphaFoldDB" id="T1GAE0"/>
<dbReference type="Gene3D" id="1.20.1250.20">
    <property type="entry name" value="MFS general substrate transporter like domains"/>
    <property type="match status" value="1"/>
</dbReference>
<dbReference type="InterPro" id="IPR036259">
    <property type="entry name" value="MFS_trans_sf"/>
</dbReference>
<dbReference type="HOGENOM" id="CLU_2910784_0_0_1"/>
<dbReference type="EMBL" id="CAQQ02390978">
    <property type="status" value="NOT_ANNOTATED_CDS"/>
    <property type="molecule type" value="Genomic_DNA"/>
</dbReference>
<reference evidence="3" key="1">
    <citation type="submission" date="2013-02" db="EMBL/GenBank/DDBJ databases">
        <authorList>
            <person name="Hughes D."/>
        </authorList>
    </citation>
    <scope>NUCLEOTIDE SEQUENCE</scope>
    <source>
        <strain>Durham</strain>
        <strain evidence="3">NC isolate 2 -- Noor lab</strain>
    </source>
</reference>
<keyword evidence="3" id="KW-1185">Reference proteome</keyword>
<name>T1GAE0_MEGSC</name>
<proteinExistence type="predicted"/>
<organism evidence="2 3">
    <name type="scientific">Megaselia scalaris</name>
    <name type="common">Humpbacked fly</name>
    <name type="synonym">Phora scalaris</name>
    <dbReference type="NCBI Taxonomy" id="36166"/>
    <lineage>
        <taxon>Eukaryota</taxon>
        <taxon>Metazoa</taxon>
        <taxon>Ecdysozoa</taxon>
        <taxon>Arthropoda</taxon>
        <taxon>Hexapoda</taxon>
        <taxon>Insecta</taxon>
        <taxon>Pterygota</taxon>
        <taxon>Neoptera</taxon>
        <taxon>Endopterygota</taxon>
        <taxon>Diptera</taxon>
        <taxon>Brachycera</taxon>
        <taxon>Muscomorpha</taxon>
        <taxon>Platypezoidea</taxon>
        <taxon>Phoridae</taxon>
        <taxon>Megaseliini</taxon>
        <taxon>Megaselia</taxon>
    </lineage>
</organism>
<evidence type="ECO:0000313" key="3">
    <source>
        <dbReference type="Proteomes" id="UP000015102"/>
    </source>
</evidence>
<evidence type="ECO:0000313" key="2">
    <source>
        <dbReference type="EnsemblMetazoa" id="MESCA000195-PA"/>
    </source>
</evidence>
<evidence type="ECO:0000256" key="1">
    <source>
        <dbReference type="SAM" id="Phobius"/>
    </source>
</evidence>
<protein>
    <recommendedName>
        <fullName evidence="4">Major facilitator superfamily (MFS) profile domain-containing protein</fullName>
    </recommendedName>
</protein>
<evidence type="ECO:0008006" key="4">
    <source>
        <dbReference type="Google" id="ProtNLM"/>
    </source>
</evidence>
<keyword evidence="1" id="KW-1133">Transmembrane helix</keyword>
<dbReference type="EnsemblMetazoa" id="MESCA000195-RA">
    <property type="protein sequence ID" value="MESCA000195-PA"/>
    <property type="gene ID" value="MESCA000195"/>
</dbReference>
<keyword evidence="1" id="KW-0812">Transmembrane</keyword>